<reference evidence="4" key="2">
    <citation type="submission" date="2024-04" db="EMBL/GenBank/DDBJ databases">
        <authorList>
            <person name="Chen Y."/>
            <person name="Shah S."/>
            <person name="Dougan E. K."/>
            <person name="Thang M."/>
            <person name="Chan C."/>
        </authorList>
    </citation>
    <scope>NUCLEOTIDE SEQUENCE [LARGE SCALE GENOMIC DNA]</scope>
</reference>
<evidence type="ECO:0000313" key="4">
    <source>
        <dbReference type="EMBL" id="CAL1165325.1"/>
    </source>
</evidence>
<comment type="caution">
    <text evidence="3">The sequence shown here is derived from an EMBL/GenBank/DDBJ whole genome shotgun (WGS) entry which is preliminary data.</text>
</comment>
<evidence type="ECO:0000313" key="3">
    <source>
        <dbReference type="EMBL" id="CAI4011950.1"/>
    </source>
</evidence>
<dbReference type="OrthoDB" id="414822at2759"/>
<proteinExistence type="predicted"/>
<dbReference type="AlphaFoldDB" id="A0A9P1GFW5"/>
<gene>
    <name evidence="3" type="ORF">C1SCF055_LOCUS37064</name>
</gene>
<name>A0A9P1GFW5_9DINO</name>
<dbReference type="Proteomes" id="UP001152797">
    <property type="component" value="Unassembled WGS sequence"/>
</dbReference>
<sequence>MAMIQVGLLYAMLATLSTQELRDVYGFVKLDMPWVLVELVIHAMIARRAMDFEVPQDLRCVEFFAGSDRSSQIAKAFTELGFAALAFDLLRSETHDLTSTNGLIASVVVLLSMTCGGVCHLGTVCTSFNFMNSGTHRRSIAFPMGWQHFPYMELGNVLAARSAVLALLAWAMGAFPVLEQPLRSVMTALPSWQSVVAYFDEAECSGWIGQRLKLNHVNMAAFNAATLKPTALYSTESFDPLMNMNVPPKHKRPKPQAPTTYQYEDARGRKKVAGGSGLKQTQLYTPEFGRALASWWASHGPTSTGRERRRWCLLQSSNVSLDTMKEHIATYSTLQHFNFDEGHLVEALQELRNAWRGNY</sequence>
<protein>
    <submittedName>
        <fullName evidence="3">Uncharacterized protein</fullName>
    </submittedName>
</protein>
<keyword evidence="2" id="KW-0732">Signal</keyword>
<dbReference type="EMBL" id="CAMXCT010005292">
    <property type="protein sequence ID" value="CAI4011950.1"/>
    <property type="molecule type" value="Genomic_DNA"/>
</dbReference>
<dbReference type="EMBL" id="CAMXCT020005292">
    <property type="protein sequence ID" value="CAL1165325.1"/>
    <property type="molecule type" value="Genomic_DNA"/>
</dbReference>
<feature type="region of interest" description="Disordered" evidence="1">
    <location>
        <begin position="245"/>
        <end position="276"/>
    </location>
</feature>
<reference evidence="3" key="1">
    <citation type="submission" date="2022-10" db="EMBL/GenBank/DDBJ databases">
        <authorList>
            <person name="Chen Y."/>
            <person name="Dougan E. K."/>
            <person name="Chan C."/>
            <person name="Rhodes N."/>
            <person name="Thang M."/>
        </authorList>
    </citation>
    <scope>NUCLEOTIDE SEQUENCE</scope>
</reference>
<evidence type="ECO:0000313" key="5">
    <source>
        <dbReference type="Proteomes" id="UP001152797"/>
    </source>
</evidence>
<feature type="chain" id="PRO_5043272835" evidence="2">
    <location>
        <begin position="19"/>
        <end position="359"/>
    </location>
</feature>
<keyword evidence="5" id="KW-1185">Reference proteome</keyword>
<accession>A0A9P1GFW5</accession>
<organism evidence="3">
    <name type="scientific">Cladocopium goreaui</name>
    <dbReference type="NCBI Taxonomy" id="2562237"/>
    <lineage>
        <taxon>Eukaryota</taxon>
        <taxon>Sar</taxon>
        <taxon>Alveolata</taxon>
        <taxon>Dinophyceae</taxon>
        <taxon>Suessiales</taxon>
        <taxon>Symbiodiniaceae</taxon>
        <taxon>Cladocopium</taxon>
    </lineage>
</organism>
<evidence type="ECO:0000256" key="1">
    <source>
        <dbReference type="SAM" id="MobiDB-lite"/>
    </source>
</evidence>
<evidence type="ECO:0000256" key="2">
    <source>
        <dbReference type="SAM" id="SignalP"/>
    </source>
</evidence>
<feature type="signal peptide" evidence="2">
    <location>
        <begin position="1"/>
        <end position="18"/>
    </location>
</feature>
<dbReference type="EMBL" id="CAMXCT030005292">
    <property type="protein sequence ID" value="CAL4799262.1"/>
    <property type="molecule type" value="Genomic_DNA"/>
</dbReference>